<evidence type="ECO:0000256" key="13">
    <source>
        <dbReference type="SAM" id="Phobius"/>
    </source>
</evidence>
<dbReference type="NCBIfam" id="TIGR00739">
    <property type="entry name" value="yajC"/>
    <property type="match status" value="1"/>
</dbReference>
<dbReference type="InterPro" id="IPR003849">
    <property type="entry name" value="Preprotein_translocase_YajC"/>
</dbReference>
<evidence type="ECO:0000256" key="6">
    <source>
        <dbReference type="ARBA" id="ARBA00022448"/>
    </source>
</evidence>
<accession>A0ABV0BIW7</accession>
<evidence type="ECO:0000256" key="5">
    <source>
        <dbReference type="ARBA" id="ARBA00014962"/>
    </source>
</evidence>
<dbReference type="EMBL" id="JBBYXI010000002">
    <property type="protein sequence ID" value="MEN3930909.1"/>
    <property type="molecule type" value="Genomic_DNA"/>
</dbReference>
<dbReference type="Proteomes" id="UP001418637">
    <property type="component" value="Unassembled WGS sequence"/>
</dbReference>
<reference evidence="14 15" key="1">
    <citation type="submission" date="2024-04" db="EMBL/GenBank/DDBJ databases">
        <title>A novel species isolated from cricket.</title>
        <authorList>
            <person name="Wang H.-C."/>
        </authorList>
    </citation>
    <scope>NUCLEOTIDE SEQUENCE [LARGE SCALE GENOMIC DNA]</scope>
    <source>
        <strain evidence="14 15">WL0021</strain>
    </source>
</reference>
<comment type="subcellular location">
    <subcellularLocation>
        <location evidence="2">Cell membrane</location>
        <topology evidence="2">Single-pass membrane protein</topology>
    </subcellularLocation>
</comment>
<evidence type="ECO:0000256" key="7">
    <source>
        <dbReference type="ARBA" id="ARBA00022475"/>
    </source>
</evidence>
<comment type="similarity">
    <text evidence="3">Belongs to the YajC family.</text>
</comment>
<proteinExistence type="inferred from homology"/>
<evidence type="ECO:0000256" key="8">
    <source>
        <dbReference type="ARBA" id="ARBA00022692"/>
    </source>
</evidence>
<gene>
    <name evidence="14" type="primary">yajC</name>
    <name evidence="14" type="ORF">WJT86_07540</name>
</gene>
<feature type="transmembrane region" description="Helical" evidence="13">
    <location>
        <begin position="20"/>
        <end position="38"/>
    </location>
</feature>
<evidence type="ECO:0000313" key="15">
    <source>
        <dbReference type="Proteomes" id="UP001418637"/>
    </source>
</evidence>
<organism evidence="14 15">
    <name type="scientific">Hohaiivirga grylli</name>
    <dbReference type="NCBI Taxonomy" id="3133970"/>
    <lineage>
        <taxon>Bacteria</taxon>
        <taxon>Pseudomonadati</taxon>
        <taxon>Pseudomonadota</taxon>
        <taxon>Alphaproteobacteria</taxon>
        <taxon>Hyphomicrobiales</taxon>
        <taxon>Methylobacteriaceae</taxon>
        <taxon>Hohaiivirga</taxon>
    </lineage>
</organism>
<dbReference type="RefSeq" id="WP_346336930.1">
    <property type="nucleotide sequence ID" value="NZ_JBBYXI010000002.1"/>
</dbReference>
<keyword evidence="12 13" id="KW-0472">Membrane</keyword>
<dbReference type="PANTHER" id="PTHR33909">
    <property type="entry name" value="SEC TRANSLOCON ACCESSORY COMPLEX SUBUNIT YAJC"/>
    <property type="match status" value="1"/>
</dbReference>
<protein>
    <recommendedName>
        <fullName evidence="5">Sec translocon accessory complex subunit YajC</fullName>
    </recommendedName>
</protein>
<evidence type="ECO:0000256" key="3">
    <source>
        <dbReference type="ARBA" id="ARBA00006742"/>
    </source>
</evidence>
<keyword evidence="11" id="KW-0811">Translocation</keyword>
<comment type="subunit">
    <text evidence="4">Part of the SecDF-YidC-YajC translocase complex. The SecDF-YidC-YajC translocase forms a supercomplex with SecYEG, called the holo-translocon (HTL).</text>
</comment>
<evidence type="ECO:0000313" key="14">
    <source>
        <dbReference type="EMBL" id="MEN3930909.1"/>
    </source>
</evidence>
<evidence type="ECO:0000256" key="12">
    <source>
        <dbReference type="ARBA" id="ARBA00023136"/>
    </source>
</evidence>
<keyword evidence="8 13" id="KW-0812">Transmembrane</keyword>
<dbReference type="PANTHER" id="PTHR33909:SF1">
    <property type="entry name" value="SEC TRANSLOCON ACCESSORY COMPLEX SUBUNIT YAJC"/>
    <property type="match status" value="1"/>
</dbReference>
<keyword evidence="15" id="KW-1185">Reference proteome</keyword>
<name>A0ABV0BIW7_9HYPH</name>
<evidence type="ECO:0000256" key="1">
    <source>
        <dbReference type="ARBA" id="ARBA00002061"/>
    </source>
</evidence>
<dbReference type="Pfam" id="PF02699">
    <property type="entry name" value="YajC"/>
    <property type="match status" value="1"/>
</dbReference>
<evidence type="ECO:0000256" key="4">
    <source>
        <dbReference type="ARBA" id="ARBA00011718"/>
    </source>
</evidence>
<evidence type="ECO:0000256" key="9">
    <source>
        <dbReference type="ARBA" id="ARBA00022927"/>
    </source>
</evidence>
<comment type="caution">
    <text evidence="14">The sequence shown here is derived from an EMBL/GenBank/DDBJ whole genome shotgun (WGS) entry which is preliminary data.</text>
</comment>
<evidence type="ECO:0000256" key="2">
    <source>
        <dbReference type="ARBA" id="ARBA00004162"/>
    </source>
</evidence>
<evidence type="ECO:0000256" key="10">
    <source>
        <dbReference type="ARBA" id="ARBA00022989"/>
    </source>
</evidence>
<keyword evidence="6" id="KW-0813">Transport</keyword>
<dbReference type="PRINTS" id="PR01853">
    <property type="entry name" value="YAJCTRNLCASE"/>
</dbReference>
<keyword evidence="9" id="KW-0653">Protein transport</keyword>
<sequence length="118" mass="12911">MITPAFAQGAAAAAEAPNPLISFAPFILIFVVMYFLMIRPQQRKAKEHRQMLNAVRRGDTIVTAGGLVAKVTKVTDEQSDIEVEISNGVKVQLVRSMIADVRTRSEPVKGKDASTEKK</sequence>
<keyword evidence="7" id="KW-1003">Cell membrane</keyword>
<comment type="function">
    <text evidence="1">The SecYEG-SecDF-YajC-YidC holo-translocon (HTL) protein secretase/insertase is a supercomplex required for protein secretion, insertion of proteins into membranes, and assembly of membrane protein complexes. While the SecYEG complex is essential for assembly of a number of proteins and complexes, the SecDF-YajC-YidC subcomplex facilitates these functions.</text>
</comment>
<keyword evidence="10 13" id="KW-1133">Transmembrane helix</keyword>
<dbReference type="SMART" id="SM01323">
    <property type="entry name" value="YajC"/>
    <property type="match status" value="1"/>
</dbReference>
<evidence type="ECO:0000256" key="11">
    <source>
        <dbReference type="ARBA" id="ARBA00023010"/>
    </source>
</evidence>